<dbReference type="InterPro" id="IPR043154">
    <property type="entry name" value="Sec-1-like_dom1"/>
</dbReference>
<gene>
    <name evidence="2" type="ORF">PLXY2_LOCUS6056</name>
</gene>
<dbReference type="Proteomes" id="UP000653454">
    <property type="component" value="Unassembled WGS sequence"/>
</dbReference>
<dbReference type="InterPro" id="IPR036045">
    <property type="entry name" value="Sec1-like_sf"/>
</dbReference>
<organism evidence="2 3">
    <name type="scientific">Plutella xylostella</name>
    <name type="common">Diamondback moth</name>
    <name type="synonym">Plutella maculipennis</name>
    <dbReference type="NCBI Taxonomy" id="51655"/>
    <lineage>
        <taxon>Eukaryota</taxon>
        <taxon>Metazoa</taxon>
        <taxon>Ecdysozoa</taxon>
        <taxon>Arthropoda</taxon>
        <taxon>Hexapoda</taxon>
        <taxon>Insecta</taxon>
        <taxon>Pterygota</taxon>
        <taxon>Neoptera</taxon>
        <taxon>Endopterygota</taxon>
        <taxon>Lepidoptera</taxon>
        <taxon>Glossata</taxon>
        <taxon>Ditrysia</taxon>
        <taxon>Yponomeutoidea</taxon>
        <taxon>Plutellidae</taxon>
        <taxon>Plutella</taxon>
    </lineage>
</organism>
<evidence type="ECO:0000256" key="1">
    <source>
        <dbReference type="ARBA" id="ARBA00009884"/>
    </source>
</evidence>
<dbReference type="EMBL" id="CAJHNJ030000019">
    <property type="protein sequence ID" value="CAG9116668.1"/>
    <property type="molecule type" value="Genomic_DNA"/>
</dbReference>
<evidence type="ECO:0000313" key="3">
    <source>
        <dbReference type="Proteomes" id="UP000653454"/>
    </source>
</evidence>
<proteinExistence type="inferred from homology"/>
<comment type="similarity">
    <text evidence="1">Belongs to the STXBP/unc-18/SEC1 family.</text>
</comment>
<protein>
    <submittedName>
        <fullName evidence="2">(diamondback moth) hypothetical protein</fullName>
    </submittedName>
</protein>
<comment type="caution">
    <text evidence="2">The sequence shown here is derived from an EMBL/GenBank/DDBJ whole genome shotgun (WGS) entry which is preliminary data.</text>
</comment>
<keyword evidence="3" id="KW-1185">Reference proteome</keyword>
<dbReference type="Gene3D" id="3.40.50.1910">
    <property type="match status" value="2"/>
</dbReference>
<accession>A0A8S4EM64</accession>
<dbReference type="Pfam" id="PF00995">
    <property type="entry name" value="Sec1"/>
    <property type="match status" value="1"/>
</dbReference>
<dbReference type="InterPro" id="IPR043155">
    <property type="entry name" value="VPS33_dom3b"/>
</dbReference>
<evidence type="ECO:0000313" key="2">
    <source>
        <dbReference type="EMBL" id="CAG9116668.1"/>
    </source>
</evidence>
<dbReference type="InterPro" id="IPR001619">
    <property type="entry name" value="Sec1-like"/>
</dbReference>
<dbReference type="AlphaFoldDB" id="A0A8S4EM64"/>
<dbReference type="Gene3D" id="3.40.50.2060">
    <property type="match status" value="1"/>
</dbReference>
<reference evidence="2" key="1">
    <citation type="submission" date="2020-11" db="EMBL/GenBank/DDBJ databases">
        <authorList>
            <person name="Whiteford S."/>
        </authorList>
    </citation>
    <scope>NUCLEOTIDE SEQUENCE</scope>
</reference>
<sequence>MDQPLPLKLSSLSLISQSKLESILAQCGDKKDLIIDPSLIKPLERICGVTWLRQKGIDKIYKMEPQLGPTSNTNRVYLIPASTAKYKCVLDQISSLLSQNPSLGDLKCFHIVIVPKVMSSYDSVLESRGLYGIVKLYSFSWELMVLDKQILSLEVPFLYKQLYVEQNHSLLSSISMSLWSLFHVIGRPKAVFSLGKKAANVMDMLEVYNESYARDFLSTDSSSEIGALIVIDRDQDYASSLLTPATYSGLLNELFTINCGHLELDVKDTKINKGKLHFVFENEKSTGKNTVMTLDSSVDTLYGEIKYRHFSEVLSVLSSKAKLLKNEDVKALGIQEIKQYVQTKLQQITQFKQNLVNHVMACETIISEMSNKFEDLKLTETEMLNNRNKKANYNFVDETFCTDIHIHNSLRLMCLLSLTQGLSYDEYNNLVTKYLLAFGHKFMYVFSNLVNAGLLVQPATPRLSLNIPIGIPNLSTITNLSDHLTKWQNTFQTTAYKLKQLPSQPEKVGEASPSYVFNGGYVPLIATLCSTILTSDSLPDILNKLSPLTELKVGGKILEKLKENNESLDDKLSNLKLNSELEFGCKDAKSLLKNLKGDPRVGNIFPLKPRSVLVYVIGGVTYAEVAACDLLQTTTDSKIYVASDCITCGSDIIAANM</sequence>
<dbReference type="SUPFAM" id="SSF56815">
    <property type="entry name" value="Sec1/munc18-like (SM) proteins"/>
    <property type="match status" value="1"/>
</dbReference>
<dbReference type="PANTHER" id="PTHR11679">
    <property type="entry name" value="VESICLE PROTEIN SORTING-ASSOCIATED"/>
    <property type="match status" value="1"/>
</dbReference>
<name>A0A8S4EM64_PLUXY</name>
<dbReference type="Gene3D" id="1.25.40.850">
    <property type="match status" value="1"/>
</dbReference>
<dbReference type="InterPro" id="IPR027482">
    <property type="entry name" value="Sec1-like_dom2"/>
</dbReference>
<dbReference type="GO" id="GO:0016192">
    <property type="term" value="P:vesicle-mediated transport"/>
    <property type="evidence" value="ECO:0007669"/>
    <property type="project" value="InterPro"/>
</dbReference>